<keyword evidence="1 4" id="KW-0489">Methyltransferase</keyword>
<reference evidence="4 5" key="1">
    <citation type="journal article" date="2018" name="Gigascience">
        <title>Genomes of trombidid mites reveal novel predicted allergens and laterally-transferred genes associated with secondary metabolism.</title>
        <authorList>
            <person name="Dong X."/>
            <person name="Chaisiri K."/>
            <person name="Xia D."/>
            <person name="Armstrong S.D."/>
            <person name="Fang Y."/>
            <person name="Donnelly M.J."/>
            <person name="Kadowaki T."/>
            <person name="McGarry J.W."/>
            <person name="Darby A.C."/>
            <person name="Makepeace B.L."/>
        </authorList>
    </citation>
    <scope>NUCLEOTIDE SEQUENCE [LARGE SCALE GENOMIC DNA]</scope>
    <source>
        <strain evidence="4">UoL-UT</strain>
    </source>
</reference>
<dbReference type="AlphaFoldDB" id="A0A443S2M7"/>
<dbReference type="GO" id="GO:0008757">
    <property type="term" value="F:S-adenosylmethionine-dependent methyltransferase activity"/>
    <property type="evidence" value="ECO:0007669"/>
    <property type="project" value="InterPro"/>
</dbReference>
<dbReference type="InterPro" id="IPR029063">
    <property type="entry name" value="SAM-dependent_MTases_sf"/>
</dbReference>
<keyword evidence="5" id="KW-1185">Reference proteome</keyword>
<name>A0A443S2M7_9ACAR</name>
<keyword evidence="3" id="KW-0949">S-adenosyl-L-methionine</keyword>
<evidence type="ECO:0000256" key="3">
    <source>
        <dbReference type="ARBA" id="ARBA00022691"/>
    </source>
</evidence>
<dbReference type="OrthoDB" id="276151at2759"/>
<dbReference type="Pfam" id="PF05724">
    <property type="entry name" value="TPMT"/>
    <property type="match status" value="1"/>
</dbReference>
<organism evidence="4 5">
    <name type="scientific">Leptotrombidium deliense</name>
    <dbReference type="NCBI Taxonomy" id="299467"/>
    <lineage>
        <taxon>Eukaryota</taxon>
        <taxon>Metazoa</taxon>
        <taxon>Ecdysozoa</taxon>
        <taxon>Arthropoda</taxon>
        <taxon>Chelicerata</taxon>
        <taxon>Arachnida</taxon>
        <taxon>Acari</taxon>
        <taxon>Acariformes</taxon>
        <taxon>Trombidiformes</taxon>
        <taxon>Prostigmata</taxon>
        <taxon>Anystina</taxon>
        <taxon>Parasitengona</taxon>
        <taxon>Trombiculoidea</taxon>
        <taxon>Trombiculidae</taxon>
        <taxon>Leptotrombidium</taxon>
    </lineage>
</organism>
<evidence type="ECO:0000313" key="4">
    <source>
        <dbReference type="EMBL" id="RWS21731.1"/>
    </source>
</evidence>
<keyword evidence="2 4" id="KW-0808">Transferase</keyword>
<evidence type="ECO:0000313" key="5">
    <source>
        <dbReference type="Proteomes" id="UP000288716"/>
    </source>
</evidence>
<dbReference type="Proteomes" id="UP000288716">
    <property type="component" value="Unassembled WGS sequence"/>
</dbReference>
<proteinExistence type="predicted"/>
<dbReference type="SUPFAM" id="SSF53335">
    <property type="entry name" value="S-adenosyl-L-methionine-dependent methyltransferases"/>
    <property type="match status" value="1"/>
</dbReference>
<gene>
    <name evidence="4" type="ORF">B4U80_14109</name>
</gene>
<dbReference type="EMBL" id="NCKV01011065">
    <property type="protein sequence ID" value="RWS21731.1"/>
    <property type="molecule type" value="Genomic_DNA"/>
</dbReference>
<protein>
    <submittedName>
        <fullName evidence="4">Thiopurine S-methyltransferase-like protein</fullName>
    </submittedName>
</protein>
<dbReference type="VEuPathDB" id="VectorBase:LDEU010309"/>
<evidence type="ECO:0000256" key="2">
    <source>
        <dbReference type="ARBA" id="ARBA00022679"/>
    </source>
</evidence>
<sequence>METVTKVDYNGNKVGAEYWQSCYDRNYTRWQIDTVHELLVKYIHLLEPHKQSTIFVPLCGKSVDIQW</sequence>
<dbReference type="InterPro" id="IPR008854">
    <property type="entry name" value="TPMT"/>
</dbReference>
<dbReference type="GO" id="GO:0032259">
    <property type="term" value="P:methylation"/>
    <property type="evidence" value="ECO:0007669"/>
    <property type="project" value="UniProtKB-KW"/>
</dbReference>
<accession>A0A443S2M7</accession>
<dbReference type="PROSITE" id="PS51585">
    <property type="entry name" value="SAM_MT_TPMT"/>
    <property type="match status" value="1"/>
</dbReference>
<comment type="caution">
    <text evidence="4">The sequence shown here is derived from an EMBL/GenBank/DDBJ whole genome shotgun (WGS) entry which is preliminary data.</text>
</comment>
<dbReference type="Gene3D" id="3.40.50.150">
    <property type="entry name" value="Vaccinia Virus protein VP39"/>
    <property type="match status" value="1"/>
</dbReference>
<evidence type="ECO:0000256" key="1">
    <source>
        <dbReference type="ARBA" id="ARBA00022603"/>
    </source>
</evidence>